<dbReference type="PROSITE" id="PS50005">
    <property type="entry name" value="TPR"/>
    <property type="match status" value="7"/>
</dbReference>
<evidence type="ECO:0000256" key="3">
    <source>
        <dbReference type="SAM" id="SignalP"/>
    </source>
</evidence>
<feature type="signal peptide" evidence="3">
    <location>
        <begin position="1"/>
        <end position="22"/>
    </location>
</feature>
<reference evidence="4" key="1">
    <citation type="journal article" date="2020" name="mSystems">
        <title>Genome- and Community-Level Interaction Insights into Carbon Utilization and Element Cycling Functions of Hydrothermarchaeota in Hydrothermal Sediment.</title>
        <authorList>
            <person name="Zhou Z."/>
            <person name="Liu Y."/>
            <person name="Xu W."/>
            <person name="Pan J."/>
            <person name="Luo Z.H."/>
            <person name="Li M."/>
        </authorList>
    </citation>
    <scope>NUCLEOTIDE SEQUENCE [LARGE SCALE GENOMIC DNA]</scope>
    <source>
        <strain evidence="4">HyVt-102</strain>
    </source>
</reference>
<dbReference type="Proteomes" id="UP000885847">
    <property type="component" value="Unassembled WGS sequence"/>
</dbReference>
<dbReference type="Gene3D" id="1.25.40.10">
    <property type="entry name" value="Tetratricopeptide repeat domain"/>
    <property type="match status" value="3"/>
</dbReference>
<dbReference type="Pfam" id="PF08139">
    <property type="entry name" value="LPAM_1"/>
    <property type="match status" value="1"/>
</dbReference>
<feature type="repeat" description="TPR" evidence="2">
    <location>
        <begin position="138"/>
        <end position="171"/>
    </location>
</feature>
<feature type="repeat" description="TPR" evidence="2">
    <location>
        <begin position="279"/>
        <end position="312"/>
    </location>
</feature>
<evidence type="ECO:0000256" key="1">
    <source>
        <dbReference type="ARBA" id="ARBA00022729"/>
    </source>
</evidence>
<feature type="repeat" description="TPR" evidence="2">
    <location>
        <begin position="18"/>
        <end position="51"/>
    </location>
</feature>
<dbReference type="Pfam" id="PF12895">
    <property type="entry name" value="ANAPC3"/>
    <property type="match status" value="1"/>
</dbReference>
<keyword evidence="1 3" id="KW-0732">Signal</keyword>
<dbReference type="AlphaFoldDB" id="A0A7C0VBH9"/>
<evidence type="ECO:0000256" key="2">
    <source>
        <dbReference type="PROSITE-ProRule" id="PRU00339"/>
    </source>
</evidence>
<dbReference type="PANTHER" id="PTHR12558">
    <property type="entry name" value="CELL DIVISION CYCLE 16,23,27"/>
    <property type="match status" value="1"/>
</dbReference>
<comment type="caution">
    <text evidence="4">The sequence shown here is derived from an EMBL/GenBank/DDBJ whole genome shotgun (WGS) entry which is preliminary data.</text>
</comment>
<dbReference type="Pfam" id="PF00515">
    <property type="entry name" value="TPR_1"/>
    <property type="match status" value="1"/>
</dbReference>
<name>A0A7C0VBH9_UNCW3</name>
<dbReference type="PROSITE" id="PS50293">
    <property type="entry name" value="TPR_REGION"/>
    <property type="match status" value="3"/>
</dbReference>
<dbReference type="Pfam" id="PF13181">
    <property type="entry name" value="TPR_8"/>
    <property type="match status" value="1"/>
</dbReference>
<proteinExistence type="predicted"/>
<protein>
    <submittedName>
        <fullName evidence="4">Tetratricopeptide repeat protein</fullName>
    </submittedName>
</protein>
<dbReference type="PROSITE" id="PS51257">
    <property type="entry name" value="PROKAR_LIPOPROTEIN"/>
    <property type="match status" value="1"/>
</dbReference>
<feature type="repeat" description="TPR" evidence="2">
    <location>
        <begin position="172"/>
        <end position="205"/>
    </location>
</feature>
<gene>
    <name evidence="4" type="ORF">ENF18_00875</name>
</gene>
<sequence length="346" mass="40243">MKKVFFALVILLLVAGCQSQFMTGGKVYYQSGQYDKAIEQFKKAIEAEPNNYAAYLWLGKAYSQKKMWEEAAKMYAKAMEIDKEKTLKEMKNDPMKPNPYWYTYDQAARHYMKKKEFQKAFDYNEKALKLANDKETKFNSLIMKGAILTNMGKADEAEKYYDEAIKIDPDNPEPYRLLGHQYLTNEDYENAAKYFEIAAEKSQNNTNILMLLAASYLNAKKFDKAIDTYKRILSSGVEDGLVYLNLGNAYREAGKEKEAIEPYLKALKLLKEKNDKNVEVVYTNLGYIYYDLKMYDKCIELLSEAIKVNPNNCNFYLLIYNSYVAKKDTKNAKIYMKKYENCSGEK</sequence>
<dbReference type="Pfam" id="PF13414">
    <property type="entry name" value="TPR_11"/>
    <property type="match status" value="1"/>
</dbReference>
<dbReference type="EMBL" id="DQWE01000039">
    <property type="protein sequence ID" value="HDI82328.1"/>
    <property type="molecule type" value="Genomic_DNA"/>
</dbReference>
<dbReference type="InterPro" id="IPR011990">
    <property type="entry name" value="TPR-like_helical_dom_sf"/>
</dbReference>
<feature type="repeat" description="TPR" evidence="2">
    <location>
        <begin position="206"/>
        <end position="239"/>
    </location>
</feature>
<keyword evidence="2" id="KW-0802">TPR repeat</keyword>
<evidence type="ECO:0000313" key="4">
    <source>
        <dbReference type="EMBL" id="HDI82328.1"/>
    </source>
</evidence>
<dbReference type="SMART" id="SM00028">
    <property type="entry name" value="TPR"/>
    <property type="match status" value="8"/>
</dbReference>
<dbReference type="SUPFAM" id="SSF81901">
    <property type="entry name" value="HCP-like"/>
    <property type="match status" value="1"/>
</dbReference>
<dbReference type="InterPro" id="IPR019734">
    <property type="entry name" value="TPR_rpt"/>
</dbReference>
<dbReference type="PANTHER" id="PTHR12558:SF13">
    <property type="entry name" value="CELL DIVISION CYCLE PROTEIN 27 HOMOLOG"/>
    <property type="match status" value="1"/>
</dbReference>
<accession>A0A7C0VBH9</accession>
<feature type="repeat" description="TPR" evidence="2">
    <location>
        <begin position="240"/>
        <end position="273"/>
    </location>
</feature>
<organism evidence="4">
    <name type="scientific">candidate division WOR-3 bacterium</name>
    <dbReference type="NCBI Taxonomy" id="2052148"/>
    <lineage>
        <taxon>Bacteria</taxon>
        <taxon>Bacteria division WOR-3</taxon>
    </lineage>
</organism>
<feature type="repeat" description="TPR" evidence="2">
    <location>
        <begin position="52"/>
        <end position="85"/>
    </location>
</feature>
<dbReference type="InterPro" id="IPR012640">
    <property type="entry name" value="Membr_lipoprot_lipid_attach_CS"/>
</dbReference>
<feature type="chain" id="PRO_5028199122" evidence="3">
    <location>
        <begin position="23"/>
        <end position="346"/>
    </location>
</feature>
<dbReference type="SUPFAM" id="SSF48452">
    <property type="entry name" value="TPR-like"/>
    <property type="match status" value="1"/>
</dbReference>